<comment type="catalytic activity">
    <reaction evidence="4 5">
        <text>uridine(38/39/40) in tRNA = pseudouridine(38/39/40) in tRNA</text>
        <dbReference type="Rhea" id="RHEA:22376"/>
        <dbReference type="Rhea" id="RHEA-COMP:10085"/>
        <dbReference type="Rhea" id="RHEA-COMP:10087"/>
        <dbReference type="ChEBI" id="CHEBI:65314"/>
        <dbReference type="ChEBI" id="CHEBI:65315"/>
        <dbReference type="EC" id="5.4.99.12"/>
    </reaction>
</comment>
<keyword evidence="3 4" id="KW-0413">Isomerase</keyword>
<comment type="subunit">
    <text evidence="4">Homodimer.</text>
</comment>
<dbReference type="InterPro" id="IPR020097">
    <property type="entry name" value="PsdUridine_synth_TruA_a/b_dom"/>
</dbReference>
<proteinExistence type="inferred from homology"/>
<gene>
    <name evidence="4" type="primary">truA</name>
    <name evidence="7" type="ORF">JOD17_003757</name>
</gene>
<feature type="binding site" evidence="4">
    <location>
        <position position="111"/>
    </location>
    <ligand>
        <name>substrate</name>
    </ligand>
</feature>
<feature type="domain" description="Pseudouridine synthase I TruA alpha/beta" evidence="6">
    <location>
        <begin position="9"/>
        <end position="105"/>
    </location>
</feature>
<evidence type="ECO:0000256" key="3">
    <source>
        <dbReference type="ARBA" id="ARBA00023235"/>
    </source>
</evidence>
<comment type="caution">
    <text evidence="7">The sequence shown here is derived from an EMBL/GenBank/DDBJ whole genome shotgun (WGS) entry which is preliminary data.</text>
</comment>
<sequence>MQRWKVKIAYDGTEFSGWQVQPEKRTVQREINSALGRIHQGQQVNVTASGRTDAGVHAKGQIIHFDSPLQIPADRWSKALGAHLPDDIQIIESVPVPAGFHARFDAVAKEYRYFVRCGQERDVFSRHYAHHVYKQLDERAMQSALDHLVGTFDFSSFCASNTNVVDKVRTLFEARVERISDDQVVFVFRGNGFLYNMVRIITGTALAVGTGERDTGEMVTIRDARDRRFAGKTAPGHGLYLWDVYYKDV</sequence>
<dbReference type="Gene3D" id="3.30.70.660">
    <property type="entry name" value="Pseudouridine synthase I, catalytic domain, C-terminal subdomain"/>
    <property type="match status" value="1"/>
</dbReference>
<dbReference type="HAMAP" id="MF_00171">
    <property type="entry name" value="TruA"/>
    <property type="match status" value="1"/>
</dbReference>
<dbReference type="InterPro" id="IPR020095">
    <property type="entry name" value="PsdUridine_synth_TruA_C"/>
</dbReference>
<comment type="caution">
    <text evidence="4">Lacks conserved residue(s) required for the propagation of feature annotation.</text>
</comment>
<accession>A0ABS2PH26</accession>
<name>A0ABS2PH26_9BACL</name>
<dbReference type="NCBIfam" id="TIGR00071">
    <property type="entry name" value="hisT_truA"/>
    <property type="match status" value="1"/>
</dbReference>
<dbReference type="InterPro" id="IPR020103">
    <property type="entry name" value="PsdUridine_synth_cat_dom_sf"/>
</dbReference>
<dbReference type="RefSeq" id="WP_204699478.1">
    <property type="nucleotide sequence ID" value="NZ_JAFBEC010000015.1"/>
</dbReference>
<dbReference type="PANTHER" id="PTHR11142:SF0">
    <property type="entry name" value="TRNA PSEUDOURIDINE SYNTHASE-LIKE 1"/>
    <property type="match status" value="1"/>
</dbReference>
<feature type="active site" description="Nucleophile" evidence="4">
    <location>
        <position position="53"/>
    </location>
</feature>
<evidence type="ECO:0000256" key="4">
    <source>
        <dbReference type="HAMAP-Rule" id="MF_00171"/>
    </source>
</evidence>
<dbReference type="InterPro" id="IPR001406">
    <property type="entry name" value="PsdUridine_synth_TruA"/>
</dbReference>
<evidence type="ECO:0000256" key="1">
    <source>
        <dbReference type="ARBA" id="ARBA00009375"/>
    </source>
</evidence>
<comment type="function">
    <text evidence="4">Formation of pseudouridine at positions 38, 39 and 40 in the anticodon stem and loop of transfer RNAs.</text>
</comment>
<dbReference type="InterPro" id="IPR020094">
    <property type="entry name" value="TruA/RsuA/RluB/E/F_N"/>
</dbReference>
<dbReference type="SUPFAM" id="SSF55120">
    <property type="entry name" value="Pseudouridine synthase"/>
    <property type="match status" value="1"/>
</dbReference>
<evidence type="ECO:0000313" key="7">
    <source>
        <dbReference type="EMBL" id="MBM7634634.1"/>
    </source>
</evidence>
<reference evidence="7 8" key="1">
    <citation type="submission" date="2021-01" db="EMBL/GenBank/DDBJ databases">
        <title>Genomic Encyclopedia of Type Strains, Phase IV (KMG-IV): sequencing the most valuable type-strain genomes for metagenomic binning, comparative biology and taxonomic classification.</title>
        <authorList>
            <person name="Goeker M."/>
        </authorList>
    </citation>
    <scope>NUCLEOTIDE SEQUENCE [LARGE SCALE GENOMIC DNA]</scope>
    <source>
        <strain evidence="7 8">DSM 25540</strain>
    </source>
</reference>
<evidence type="ECO:0000256" key="2">
    <source>
        <dbReference type="ARBA" id="ARBA00022694"/>
    </source>
</evidence>
<dbReference type="PANTHER" id="PTHR11142">
    <property type="entry name" value="PSEUDOURIDYLATE SYNTHASE"/>
    <property type="match status" value="1"/>
</dbReference>
<organism evidence="7 8">
    <name type="scientific">Geomicrobium sediminis</name>
    <dbReference type="NCBI Taxonomy" id="1347788"/>
    <lineage>
        <taxon>Bacteria</taxon>
        <taxon>Bacillati</taxon>
        <taxon>Bacillota</taxon>
        <taxon>Bacilli</taxon>
        <taxon>Bacillales</taxon>
        <taxon>Geomicrobium</taxon>
    </lineage>
</organism>
<dbReference type="Proteomes" id="UP000741863">
    <property type="component" value="Unassembled WGS sequence"/>
</dbReference>
<dbReference type="EC" id="5.4.99.12" evidence="4"/>
<keyword evidence="8" id="KW-1185">Reference proteome</keyword>
<comment type="similarity">
    <text evidence="1 4 5">Belongs to the tRNA pseudouridine synthase TruA family.</text>
</comment>
<dbReference type="EMBL" id="JAFBEC010000015">
    <property type="protein sequence ID" value="MBM7634634.1"/>
    <property type="molecule type" value="Genomic_DNA"/>
</dbReference>
<dbReference type="PIRSF" id="PIRSF001430">
    <property type="entry name" value="tRNA_psdUrid_synth"/>
    <property type="match status" value="1"/>
</dbReference>
<dbReference type="Gene3D" id="3.30.70.580">
    <property type="entry name" value="Pseudouridine synthase I, catalytic domain, N-terminal subdomain"/>
    <property type="match status" value="1"/>
</dbReference>
<evidence type="ECO:0000259" key="6">
    <source>
        <dbReference type="Pfam" id="PF01416"/>
    </source>
</evidence>
<dbReference type="GO" id="GO:0160147">
    <property type="term" value="F:tRNA pseudouridine(38-40) synthase activity"/>
    <property type="evidence" value="ECO:0007669"/>
    <property type="project" value="UniProtKB-EC"/>
</dbReference>
<keyword evidence="2 4" id="KW-0819">tRNA processing</keyword>
<dbReference type="Pfam" id="PF01416">
    <property type="entry name" value="PseudoU_synth_1"/>
    <property type="match status" value="2"/>
</dbReference>
<protein>
    <recommendedName>
        <fullName evidence="4">tRNA pseudouridine synthase A</fullName>
        <ecNumber evidence="4">5.4.99.12</ecNumber>
    </recommendedName>
    <alternativeName>
        <fullName evidence="4">tRNA pseudouridine(38-40) synthase</fullName>
    </alternativeName>
    <alternativeName>
        <fullName evidence="4">tRNA pseudouridylate synthase I</fullName>
    </alternativeName>
    <alternativeName>
        <fullName evidence="4">tRNA-uridine isomerase I</fullName>
    </alternativeName>
</protein>
<evidence type="ECO:0000313" key="8">
    <source>
        <dbReference type="Proteomes" id="UP000741863"/>
    </source>
</evidence>
<dbReference type="CDD" id="cd02570">
    <property type="entry name" value="PseudoU_synth_EcTruA"/>
    <property type="match status" value="1"/>
</dbReference>
<feature type="domain" description="Pseudouridine synthase I TruA alpha/beta" evidence="6">
    <location>
        <begin position="144"/>
        <end position="246"/>
    </location>
</feature>
<evidence type="ECO:0000256" key="5">
    <source>
        <dbReference type="RuleBase" id="RU003792"/>
    </source>
</evidence>